<evidence type="ECO:0000313" key="1">
    <source>
        <dbReference type="EMBL" id="GFR66984.1"/>
    </source>
</evidence>
<proteinExistence type="predicted"/>
<reference evidence="1 2" key="1">
    <citation type="journal article" date="2021" name="Elife">
        <title>Chloroplast acquisition without the gene transfer in kleptoplastic sea slugs, Plakobranchus ocellatus.</title>
        <authorList>
            <person name="Maeda T."/>
            <person name="Takahashi S."/>
            <person name="Yoshida T."/>
            <person name="Shimamura S."/>
            <person name="Takaki Y."/>
            <person name="Nagai Y."/>
            <person name="Toyoda A."/>
            <person name="Suzuki Y."/>
            <person name="Arimoto A."/>
            <person name="Ishii H."/>
            <person name="Satoh N."/>
            <person name="Nishiyama T."/>
            <person name="Hasebe M."/>
            <person name="Maruyama T."/>
            <person name="Minagawa J."/>
            <person name="Obokata J."/>
            <person name="Shigenobu S."/>
        </authorList>
    </citation>
    <scope>NUCLEOTIDE SEQUENCE [LARGE SCALE GENOMIC DNA]</scope>
</reference>
<name>A0AAV4F1Z2_9GAST</name>
<accession>A0AAV4F1Z2</accession>
<sequence>MSRKAVDDDEDELTDMEGLRHKALRHLNRRQRRVYEDSASSDDVLHTIRYKPRGPLSVAARRARLTSFNARINKQKRARAARRQSLGTVKLKWPLCISLHRCSVAAVAIATAWACGEQTSLSSSDS</sequence>
<keyword evidence="2" id="KW-1185">Reference proteome</keyword>
<protein>
    <submittedName>
        <fullName evidence="1">Uncharacterized protein</fullName>
    </submittedName>
</protein>
<dbReference type="AlphaFoldDB" id="A0AAV4F1Z2"/>
<organism evidence="1 2">
    <name type="scientific">Elysia marginata</name>
    <dbReference type="NCBI Taxonomy" id="1093978"/>
    <lineage>
        <taxon>Eukaryota</taxon>
        <taxon>Metazoa</taxon>
        <taxon>Spiralia</taxon>
        <taxon>Lophotrochozoa</taxon>
        <taxon>Mollusca</taxon>
        <taxon>Gastropoda</taxon>
        <taxon>Heterobranchia</taxon>
        <taxon>Euthyneura</taxon>
        <taxon>Panpulmonata</taxon>
        <taxon>Sacoglossa</taxon>
        <taxon>Placobranchoidea</taxon>
        <taxon>Plakobranchidae</taxon>
        <taxon>Elysia</taxon>
    </lineage>
</organism>
<dbReference type="Proteomes" id="UP000762676">
    <property type="component" value="Unassembled WGS sequence"/>
</dbReference>
<dbReference type="EMBL" id="BMAT01011115">
    <property type="protein sequence ID" value="GFR66984.1"/>
    <property type="molecule type" value="Genomic_DNA"/>
</dbReference>
<gene>
    <name evidence="1" type="ORF">ElyMa_005572100</name>
</gene>
<comment type="caution">
    <text evidence="1">The sequence shown here is derived from an EMBL/GenBank/DDBJ whole genome shotgun (WGS) entry which is preliminary data.</text>
</comment>
<evidence type="ECO:0000313" key="2">
    <source>
        <dbReference type="Proteomes" id="UP000762676"/>
    </source>
</evidence>